<evidence type="ECO:0000313" key="3">
    <source>
        <dbReference type="Proteomes" id="UP001589619"/>
    </source>
</evidence>
<feature type="region of interest" description="Disordered" evidence="1">
    <location>
        <begin position="376"/>
        <end position="436"/>
    </location>
</feature>
<reference evidence="2 3" key="1">
    <citation type="submission" date="2024-09" db="EMBL/GenBank/DDBJ databases">
        <authorList>
            <person name="Sun Q."/>
            <person name="Mori K."/>
        </authorList>
    </citation>
    <scope>NUCLEOTIDE SEQUENCE [LARGE SCALE GENOMIC DNA]</scope>
    <source>
        <strain evidence="2 3">JCM 12520</strain>
    </source>
</reference>
<accession>A0ABV5W7T0</accession>
<dbReference type="EMBL" id="JBHMAG010000025">
    <property type="protein sequence ID" value="MFB9756625.1"/>
    <property type="molecule type" value="Genomic_DNA"/>
</dbReference>
<gene>
    <name evidence="2" type="ORF">ACFFNY_34045</name>
</gene>
<keyword evidence="3" id="KW-1185">Reference proteome</keyword>
<feature type="compositionally biased region" description="Gly residues" evidence="1">
    <location>
        <begin position="48"/>
        <end position="67"/>
    </location>
</feature>
<dbReference type="RefSeq" id="WP_344913073.1">
    <property type="nucleotide sequence ID" value="NZ_BAAAYO010000011.1"/>
</dbReference>
<name>A0ABV5W7T0_9BACL</name>
<organism evidence="2 3">
    <name type="scientific">Paenibacillus hodogayensis</name>
    <dbReference type="NCBI Taxonomy" id="279208"/>
    <lineage>
        <taxon>Bacteria</taxon>
        <taxon>Bacillati</taxon>
        <taxon>Bacillota</taxon>
        <taxon>Bacilli</taxon>
        <taxon>Bacillales</taxon>
        <taxon>Paenibacillaceae</taxon>
        <taxon>Paenibacillus</taxon>
    </lineage>
</organism>
<evidence type="ECO:0008006" key="4">
    <source>
        <dbReference type="Google" id="ProtNLM"/>
    </source>
</evidence>
<proteinExistence type="predicted"/>
<comment type="caution">
    <text evidence="2">The sequence shown here is derived from an EMBL/GenBank/DDBJ whole genome shotgun (WGS) entry which is preliminary data.</text>
</comment>
<sequence>MKRLKTIVAGTMTLALTLGGGLWAHYYASAASADNQTQTQQKDKSGKPFGGKRGEGTGPMGEGFKGGHGGLGFGSADELATLLGTTKDELNTALQSGKTLAAIAGERGVAVDSIVSLLTKAQTEQIDKQLANGKLTQEQADKRKTEVNEKATKFVNEDLKGGLKGPGRDGMGEGFKGGFPGGHGGLGFGSADELATLLGTTKDELNTALQSGKTLAAIAGEKGVSVDSVVSLLTKAQTEQIDKQLADGKLTQEQADKHKTELKEKATKFVNEDLKGGLKGPGRDGMGESFKGGFPGGRGGLGIGSSDELATLLGTTKDELNTALQSGKTLAAIAGEKGVSVDSVVSLLTKAHTEQIDKQLADGKLTQEQADKHKTELKEKATKFVNEDLRGGLKGPGKEGFPKGDKNGRGGKNAAGDQSGTGSEKQTRASSATVTS</sequence>
<dbReference type="Proteomes" id="UP001589619">
    <property type="component" value="Unassembled WGS sequence"/>
</dbReference>
<evidence type="ECO:0000313" key="2">
    <source>
        <dbReference type="EMBL" id="MFB9756625.1"/>
    </source>
</evidence>
<protein>
    <recommendedName>
        <fullName evidence="4">LysM domain-containing protein</fullName>
    </recommendedName>
</protein>
<feature type="region of interest" description="Disordered" evidence="1">
    <location>
        <begin position="34"/>
        <end position="67"/>
    </location>
</feature>
<evidence type="ECO:0000256" key="1">
    <source>
        <dbReference type="SAM" id="MobiDB-lite"/>
    </source>
</evidence>
<feature type="compositionally biased region" description="Basic and acidic residues" evidence="1">
    <location>
        <begin position="376"/>
        <end position="408"/>
    </location>
</feature>
<feature type="compositionally biased region" description="Polar residues" evidence="1">
    <location>
        <begin position="416"/>
        <end position="436"/>
    </location>
</feature>